<dbReference type="PANTHER" id="PTHR44942:SF4">
    <property type="entry name" value="METHYLTRANSFERASE TYPE 11 DOMAIN-CONTAINING PROTEIN"/>
    <property type="match status" value="1"/>
</dbReference>
<dbReference type="Pfam" id="PF08241">
    <property type="entry name" value="Methyltransf_11"/>
    <property type="match status" value="1"/>
</dbReference>
<dbReference type="SUPFAM" id="SSF53335">
    <property type="entry name" value="S-adenosyl-L-methionine-dependent methyltransferases"/>
    <property type="match status" value="1"/>
</dbReference>
<comment type="caution">
    <text evidence="5">The sequence shown here is derived from an EMBL/GenBank/DDBJ whole genome shotgun (WGS) entry which is preliminary data.</text>
</comment>
<keyword evidence="2 5" id="KW-0489">Methyltransferase</keyword>
<dbReference type="InterPro" id="IPR013216">
    <property type="entry name" value="Methyltransf_11"/>
</dbReference>
<name>A0A4R2N4P2_9BURK</name>
<dbReference type="CDD" id="cd02440">
    <property type="entry name" value="AdoMet_MTases"/>
    <property type="match status" value="1"/>
</dbReference>
<feature type="domain" description="Methyltransferase type 11" evidence="4">
    <location>
        <begin position="45"/>
        <end position="135"/>
    </location>
</feature>
<gene>
    <name evidence="5" type="ORF">EV674_12426</name>
</gene>
<dbReference type="InterPro" id="IPR029063">
    <property type="entry name" value="SAM-dependent_MTases_sf"/>
</dbReference>
<dbReference type="EMBL" id="SLXH01000024">
    <property type="protein sequence ID" value="TCP15439.1"/>
    <property type="molecule type" value="Genomic_DNA"/>
</dbReference>
<dbReference type="Gene3D" id="3.40.50.150">
    <property type="entry name" value="Vaccinia Virus protein VP39"/>
    <property type="match status" value="1"/>
</dbReference>
<dbReference type="PANTHER" id="PTHR44942">
    <property type="entry name" value="METHYLTRANSF_11 DOMAIN-CONTAINING PROTEIN"/>
    <property type="match status" value="1"/>
</dbReference>
<evidence type="ECO:0000256" key="3">
    <source>
        <dbReference type="ARBA" id="ARBA00022679"/>
    </source>
</evidence>
<dbReference type="OrthoDB" id="529208at2"/>
<evidence type="ECO:0000256" key="1">
    <source>
        <dbReference type="ARBA" id="ARBA00008361"/>
    </source>
</evidence>
<dbReference type="InterPro" id="IPR051052">
    <property type="entry name" value="Diverse_substrate_MTase"/>
</dbReference>
<proteinExistence type="inferred from homology"/>
<dbReference type="GO" id="GO:0032259">
    <property type="term" value="P:methylation"/>
    <property type="evidence" value="ECO:0007669"/>
    <property type="project" value="UniProtKB-KW"/>
</dbReference>
<protein>
    <submittedName>
        <fullName evidence="5">Methyltransferase family protein</fullName>
    </submittedName>
</protein>
<evidence type="ECO:0000256" key="2">
    <source>
        <dbReference type="ARBA" id="ARBA00022603"/>
    </source>
</evidence>
<dbReference type="AlphaFoldDB" id="A0A4R2N4P2"/>
<reference evidence="5 6" key="1">
    <citation type="submission" date="2019-03" db="EMBL/GenBank/DDBJ databases">
        <title>Genomic Encyclopedia of Type Strains, Phase IV (KMG-IV): sequencing the most valuable type-strain genomes for metagenomic binning, comparative biology and taxonomic classification.</title>
        <authorList>
            <person name="Goeker M."/>
        </authorList>
    </citation>
    <scope>NUCLEOTIDE SEQUENCE [LARGE SCALE GENOMIC DNA]</scope>
    <source>
        <strain evidence="5 6">DSM 1837</strain>
    </source>
</reference>
<keyword evidence="3 5" id="KW-0808">Transferase</keyword>
<organism evidence="5 6">
    <name type="scientific">Simplicispira metamorpha</name>
    <dbReference type="NCBI Taxonomy" id="80881"/>
    <lineage>
        <taxon>Bacteria</taxon>
        <taxon>Pseudomonadati</taxon>
        <taxon>Pseudomonadota</taxon>
        <taxon>Betaproteobacteria</taxon>
        <taxon>Burkholderiales</taxon>
        <taxon>Comamonadaceae</taxon>
        <taxon>Simplicispira</taxon>
    </lineage>
</organism>
<keyword evidence="6" id="KW-1185">Reference proteome</keyword>
<accession>A0A4R2N4P2</accession>
<dbReference type="Proteomes" id="UP000295182">
    <property type="component" value="Unassembled WGS sequence"/>
</dbReference>
<dbReference type="RefSeq" id="WP_119013719.1">
    <property type="nucleotide sequence ID" value="NZ_QXNC01000021.1"/>
</dbReference>
<dbReference type="GO" id="GO:0008757">
    <property type="term" value="F:S-adenosylmethionine-dependent methyltransferase activity"/>
    <property type="evidence" value="ECO:0007669"/>
    <property type="project" value="InterPro"/>
</dbReference>
<sequence length="252" mass="27838">MTAADALDWDYTRLASTYDLRADYHAGLVEQTLQRLGLPPGAWALEVGAGTGKLTGLLCGHGLQVLASEPNTSMRTVALAKPALRRAQWLACRGEALPLAAGAVRLVAYGSSFNVLPAQQALDECARVLAPGGYWLALWNHRDLDDPLQREVEALIRHHLPGYDYGQRRVSPQDSVMGHGAFSHIDAAEQRFVVEVDADDWMMAWKSHATLQRQAGTRLPYILQDIRSLVATSSALRIPYFTRLWTAQRKPL</sequence>
<evidence type="ECO:0000313" key="6">
    <source>
        <dbReference type="Proteomes" id="UP000295182"/>
    </source>
</evidence>
<comment type="similarity">
    <text evidence="1">Belongs to the methyltransferase superfamily.</text>
</comment>
<evidence type="ECO:0000259" key="4">
    <source>
        <dbReference type="Pfam" id="PF08241"/>
    </source>
</evidence>
<evidence type="ECO:0000313" key="5">
    <source>
        <dbReference type="EMBL" id="TCP15439.1"/>
    </source>
</evidence>